<accession>A0A0E9R2Q9</accession>
<name>A0A0E9R2Q9_ANGAN</name>
<dbReference type="AlphaFoldDB" id="A0A0E9R2Q9"/>
<organism evidence="1">
    <name type="scientific">Anguilla anguilla</name>
    <name type="common">European freshwater eel</name>
    <name type="synonym">Muraena anguilla</name>
    <dbReference type="NCBI Taxonomy" id="7936"/>
    <lineage>
        <taxon>Eukaryota</taxon>
        <taxon>Metazoa</taxon>
        <taxon>Chordata</taxon>
        <taxon>Craniata</taxon>
        <taxon>Vertebrata</taxon>
        <taxon>Euteleostomi</taxon>
        <taxon>Actinopterygii</taxon>
        <taxon>Neopterygii</taxon>
        <taxon>Teleostei</taxon>
        <taxon>Anguilliformes</taxon>
        <taxon>Anguillidae</taxon>
        <taxon>Anguilla</taxon>
    </lineage>
</organism>
<evidence type="ECO:0000313" key="1">
    <source>
        <dbReference type="EMBL" id="JAH23047.1"/>
    </source>
</evidence>
<sequence>MSNNKKKLAYAVFLAYFDKTQEPQNLAISRLCGGDLS</sequence>
<proteinExistence type="predicted"/>
<reference evidence="1" key="1">
    <citation type="submission" date="2014-11" db="EMBL/GenBank/DDBJ databases">
        <authorList>
            <person name="Amaro Gonzalez C."/>
        </authorList>
    </citation>
    <scope>NUCLEOTIDE SEQUENCE</scope>
</reference>
<reference evidence="1" key="2">
    <citation type="journal article" date="2015" name="Fish Shellfish Immunol.">
        <title>Early steps in the European eel (Anguilla anguilla)-Vibrio vulnificus interaction in the gills: Role of the RtxA13 toxin.</title>
        <authorList>
            <person name="Callol A."/>
            <person name="Pajuelo D."/>
            <person name="Ebbesson L."/>
            <person name="Teles M."/>
            <person name="MacKenzie S."/>
            <person name="Amaro C."/>
        </authorList>
    </citation>
    <scope>NUCLEOTIDE SEQUENCE</scope>
</reference>
<dbReference type="EMBL" id="GBXM01085530">
    <property type="protein sequence ID" value="JAH23047.1"/>
    <property type="molecule type" value="Transcribed_RNA"/>
</dbReference>
<protein>
    <submittedName>
        <fullName evidence="1">Uncharacterized protein</fullName>
    </submittedName>
</protein>